<dbReference type="Gene3D" id="2.60.120.620">
    <property type="entry name" value="q2cbj1_9rhob like domain"/>
    <property type="match status" value="1"/>
</dbReference>
<organism evidence="2 4">
    <name type="scientific">Didymodactylos carnosus</name>
    <dbReference type="NCBI Taxonomy" id="1234261"/>
    <lineage>
        <taxon>Eukaryota</taxon>
        <taxon>Metazoa</taxon>
        <taxon>Spiralia</taxon>
        <taxon>Gnathifera</taxon>
        <taxon>Rotifera</taxon>
        <taxon>Eurotatoria</taxon>
        <taxon>Bdelloidea</taxon>
        <taxon>Philodinida</taxon>
        <taxon>Philodinidae</taxon>
        <taxon>Didymodactylos</taxon>
    </lineage>
</organism>
<sequence>MGQRGSKSTPPSAQQIESNLPNSVDYKVDSLRFSVHNALQLQQGIEHLNEHGYAVFGDVLASDEITANVDLLWNHLENLPLPYQIRRKDATTWDVAWPGIPRFGLMPNEGIGQSQFMWSVRGNPNVKKVFALIWQTSELLVSFDAAGTFRDWHLNHRWKTKSGWYHCDQHFSELQSLVSANDRHGNYVAIPSEHPLLKQLNARLVKCKAGDLVVWDSRCIHCNTPALDNNDKMGEKASSLTDAESPRLLRIVAYVCMSPTGMVMFDKLEEFRMARQKL</sequence>
<protein>
    <recommendedName>
        <fullName evidence="5">Phytanoyl-CoA dioxygenase</fullName>
    </recommendedName>
</protein>
<name>A0A815VVP7_9BILA</name>
<keyword evidence="4" id="KW-1185">Reference proteome</keyword>
<dbReference type="PANTHER" id="PTHR31630:SF10">
    <property type="entry name" value="PHYTANOYL-COA DIOXYGENASE"/>
    <property type="match status" value="1"/>
</dbReference>
<accession>A0A815VVP7</accession>
<evidence type="ECO:0000313" key="2">
    <source>
        <dbReference type="EMBL" id="CAF1535502.1"/>
    </source>
</evidence>
<dbReference type="AlphaFoldDB" id="A0A815VVP7"/>
<comment type="caution">
    <text evidence="2">The sequence shown here is derived from an EMBL/GenBank/DDBJ whole genome shotgun (WGS) entry which is preliminary data.</text>
</comment>
<dbReference type="Proteomes" id="UP000663829">
    <property type="component" value="Unassembled WGS sequence"/>
</dbReference>
<reference evidence="2" key="1">
    <citation type="submission" date="2021-02" db="EMBL/GenBank/DDBJ databases">
        <authorList>
            <person name="Nowell W R."/>
        </authorList>
    </citation>
    <scope>NUCLEOTIDE SEQUENCE</scope>
</reference>
<feature type="region of interest" description="Disordered" evidence="1">
    <location>
        <begin position="1"/>
        <end position="20"/>
    </location>
</feature>
<dbReference type="EMBL" id="CAJNOQ010025262">
    <property type="protein sequence ID" value="CAF1535502.1"/>
    <property type="molecule type" value="Genomic_DNA"/>
</dbReference>
<dbReference type="OrthoDB" id="445007at2759"/>
<evidence type="ECO:0008006" key="5">
    <source>
        <dbReference type="Google" id="ProtNLM"/>
    </source>
</evidence>
<evidence type="ECO:0000313" key="3">
    <source>
        <dbReference type="EMBL" id="CAF4395270.1"/>
    </source>
</evidence>
<gene>
    <name evidence="2" type="ORF">GPM918_LOCUS38309</name>
    <name evidence="3" type="ORF">SRO942_LOCUS39126</name>
</gene>
<evidence type="ECO:0000313" key="4">
    <source>
        <dbReference type="Proteomes" id="UP000663829"/>
    </source>
</evidence>
<dbReference type="PANTHER" id="PTHR31630">
    <property type="entry name" value="PHYTANOYL-COA DIOXYGENASE-RELATED-RELATED"/>
    <property type="match status" value="1"/>
</dbReference>
<proteinExistence type="predicted"/>
<dbReference type="Proteomes" id="UP000681722">
    <property type="component" value="Unassembled WGS sequence"/>
</dbReference>
<feature type="non-terminal residue" evidence="2">
    <location>
        <position position="1"/>
    </location>
</feature>
<dbReference type="SUPFAM" id="SSF51197">
    <property type="entry name" value="Clavaminate synthase-like"/>
    <property type="match status" value="1"/>
</dbReference>
<evidence type="ECO:0000256" key="1">
    <source>
        <dbReference type="SAM" id="MobiDB-lite"/>
    </source>
</evidence>
<dbReference type="EMBL" id="CAJOBC010090865">
    <property type="protein sequence ID" value="CAF4395270.1"/>
    <property type="molecule type" value="Genomic_DNA"/>
</dbReference>